<dbReference type="Pfam" id="PF07683">
    <property type="entry name" value="CobW_C"/>
    <property type="match status" value="1"/>
</dbReference>
<dbReference type="SUPFAM" id="SSF52540">
    <property type="entry name" value="P-loop containing nucleoside triphosphate hydrolases"/>
    <property type="match status" value="1"/>
</dbReference>
<protein>
    <submittedName>
        <fullName evidence="3">GTPase, G3E family</fullName>
    </submittedName>
</protein>
<dbReference type="InterPro" id="IPR011629">
    <property type="entry name" value="CobW-like_C"/>
</dbReference>
<dbReference type="SMART" id="SM00833">
    <property type="entry name" value="CobW_C"/>
    <property type="match status" value="1"/>
</dbReference>
<feature type="domain" description="CobW C-terminal" evidence="2">
    <location>
        <begin position="221"/>
        <end position="307"/>
    </location>
</feature>
<evidence type="ECO:0000313" key="3">
    <source>
        <dbReference type="EMBL" id="SDW44550.1"/>
    </source>
</evidence>
<evidence type="ECO:0000313" key="4">
    <source>
        <dbReference type="Proteomes" id="UP000199118"/>
    </source>
</evidence>
<dbReference type="EMBL" id="FNMZ01000001">
    <property type="protein sequence ID" value="SDW44550.1"/>
    <property type="molecule type" value="Genomic_DNA"/>
</dbReference>
<dbReference type="PANTHER" id="PTHR13748">
    <property type="entry name" value="COBW-RELATED"/>
    <property type="match status" value="1"/>
</dbReference>
<dbReference type="STRING" id="356660.SAMN05444336_1011031"/>
<reference evidence="3 4" key="1">
    <citation type="submission" date="2016-10" db="EMBL/GenBank/DDBJ databases">
        <authorList>
            <person name="de Groot N.N."/>
        </authorList>
    </citation>
    <scope>NUCLEOTIDE SEQUENCE [LARGE SCALE GENOMIC DNA]</scope>
    <source>
        <strain evidence="3 4">DSM 17890</strain>
    </source>
</reference>
<evidence type="ECO:0000259" key="2">
    <source>
        <dbReference type="SMART" id="SM00833"/>
    </source>
</evidence>
<keyword evidence="4" id="KW-1185">Reference proteome</keyword>
<dbReference type="OrthoDB" id="9808822at2"/>
<comment type="function">
    <text evidence="1">Zinc chaperone that directly transfers zinc cofactor to target proteins, thereby activating them. Zinc is transferred from the CXCC motif in the GTPase domain to the zinc binding site in target proteins in a process requiring GTP hydrolysis.</text>
</comment>
<dbReference type="InterPro" id="IPR051316">
    <property type="entry name" value="Zinc-reg_GTPase_activator"/>
</dbReference>
<dbReference type="InterPro" id="IPR003495">
    <property type="entry name" value="CobW/HypB/UreG_nucleotide-bd"/>
</dbReference>
<dbReference type="Gene3D" id="3.40.50.300">
    <property type="entry name" value="P-loop containing nucleotide triphosphate hydrolases"/>
    <property type="match status" value="1"/>
</dbReference>
<dbReference type="GO" id="GO:0005737">
    <property type="term" value="C:cytoplasm"/>
    <property type="evidence" value="ECO:0007669"/>
    <property type="project" value="TreeGrafter"/>
</dbReference>
<dbReference type="InterPro" id="IPR027417">
    <property type="entry name" value="P-loop_NTPase"/>
</dbReference>
<dbReference type="RefSeq" id="WP_092680007.1">
    <property type="nucleotide sequence ID" value="NZ_FNMZ01000001.1"/>
</dbReference>
<organism evidence="3 4">
    <name type="scientific">Albimonas donghaensis</name>
    <dbReference type="NCBI Taxonomy" id="356660"/>
    <lineage>
        <taxon>Bacteria</taxon>
        <taxon>Pseudomonadati</taxon>
        <taxon>Pseudomonadota</taxon>
        <taxon>Alphaproteobacteria</taxon>
        <taxon>Rhodobacterales</taxon>
        <taxon>Paracoccaceae</taxon>
        <taxon>Albimonas</taxon>
    </lineage>
</organism>
<proteinExistence type="predicted"/>
<dbReference type="PANTHER" id="PTHR13748:SF62">
    <property type="entry name" value="COBW DOMAIN-CONTAINING PROTEIN"/>
    <property type="match status" value="1"/>
</dbReference>
<accession>A0A1H2TL61</accession>
<dbReference type="Proteomes" id="UP000199118">
    <property type="component" value="Unassembled WGS sequence"/>
</dbReference>
<sequence>MAPVLPGSGRIPVTLLSGYLGAGKTTAVNRLLAAGAGRRLAVLVNDFGAVSVDAALIEARDATTISLANGCLCCAVSDDLGGALDGLAALPEPPEQVLIEASGVAHPARIARMAGGWPGFALDAVATVADPETLRARAADKFVGRLVRDQVEAADLLLLSRADLACPAAVADARALLAGLAPGRPVLDAAEAAAAPDLLLGPLVSGAQPRPLPGPAPHPAFSSRIWTPPGPIAPERMREILAALPAPIHRAKGFFVTPDGATMLAQRAGARVEIAPAAPAATAIVLIAAGPAETRENALPRAIAELDAAPFQDTRPGDAA</sequence>
<evidence type="ECO:0000256" key="1">
    <source>
        <dbReference type="ARBA" id="ARBA00045658"/>
    </source>
</evidence>
<dbReference type="AlphaFoldDB" id="A0A1H2TL61"/>
<dbReference type="SUPFAM" id="SSF90002">
    <property type="entry name" value="Hypothetical protein YjiA, C-terminal domain"/>
    <property type="match status" value="1"/>
</dbReference>
<dbReference type="Pfam" id="PF02492">
    <property type="entry name" value="cobW"/>
    <property type="match status" value="1"/>
</dbReference>
<dbReference type="CDD" id="cd03112">
    <property type="entry name" value="CobW-like"/>
    <property type="match status" value="1"/>
</dbReference>
<name>A0A1H2TL61_9RHOB</name>
<gene>
    <name evidence="3" type="ORF">SAMN05444336_1011031</name>
</gene>